<feature type="transmembrane region" description="Helical" evidence="1">
    <location>
        <begin position="148"/>
        <end position="166"/>
    </location>
</feature>
<organism evidence="2 3">
    <name type="scientific">Nocardioides marmorisolisilvae</name>
    <dbReference type="NCBI Taxonomy" id="1542737"/>
    <lineage>
        <taxon>Bacteria</taxon>
        <taxon>Bacillati</taxon>
        <taxon>Actinomycetota</taxon>
        <taxon>Actinomycetes</taxon>
        <taxon>Propionibacteriales</taxon>
        <taxon>Nocardioidaceae</taxon>
        <taxon>Nocardioides</taxon>
    </lineage>
</organism>
<gene>
    <name evidence="2" type="ORF">EFL95_10610</name>
</gene>
<dbReference type="Pfam" id="PF06772">
    <property type="entry name" value="LtrA"/>
    <property type="match status" value="1"/>
</dbReference>
<sequence>MSYTYVPWRLPLDGRDPDEEHRASTPLELLFDLSFVVAVAAAAASLHHELEFGHFDGLVPFAMMFFGIWWAWLNYSWFASSYDTGDVVFRLVTFVILTGVLVLAAGVPRVFDDDPDFKIVVVGYLIMRAALVPMWLRVAHDSPGVRPIALRYAAGITVVQILWVARLGFPDGAVGILSFISLAVAEMAIPYWAENSIEEYTPWHVEHIVERFSLFTIIVLGEVILATTQAISATLDGHGLTWDLTGVIAGGLLLVLSLWWIYFKRSMEECINGRNGFVFGYAHYFLLGSVAALGAALATCVNVVEHDAEGIGPTSAALCVSAAVSVYLLALGSIHAYGDRSFRTMTGPVAIAALTFVAAFIGTALTDHVGLSVLLIGVVATGAVVDHQVRRAPLTTG</sequence>
<dbReference type="RefSeq" id="WP_123233931.1">
    <property type="nucleotide sequence ID" value="NZ_RJSG01000002.1"/>
</dbReference>
<dbReference type="OrthoDB" id="7698234at2"/>
<comment type="caution">
    <text evidence="2">The sequence shown here is derived from an EMBL/GenBank/DDBJ whole genome shotgun (WGS) entry which is preliminary data.</text>
</comment>
<proteinExistence type="predicted"/>
<feature type="transmembrane region" description="Helical" evidence="1">
    <location>
        <begin position="244"/>
        <end position="263"/>
    </location>
</feature>
<dbReference type="AlphaFoldDB" id="A0A3N0DUX1"/>
<feature type="transmembrane region" description="Helical" evidence="1">
    <location>
        <begin position="342"/>
        <end position="362"/>
    </location>
</feature>
<dbReference type="PANTHER" id="PTHR36840:SF1">
    <property type="entry name" value="BLL5714 PROTEIN"/>
    <property type="match status" value="1"/>
</dbReference>
<keyword evidence="1" id="KW-0472">Membrane</keyword>
<reference evidence="2 3" key="1">
    <citation type="submission" date="2018-11" db="EMBL/GenBank/DDBJ databases">
        <authorList>
            <person name="Li F."/>
        </authorList>
    </citation>
    <scope>NUCLEOTIDE SEQUENCE [LARGE SCALE GENOMIC DNA]</scope>
    <source>
        <strain evidence="2 3">KIS18-7</strain>
    </source>
</reference>
<feature type="transmembrane region" description="Helical" evidence="1">
    <location>
        <begin position="58"/>
        <end position="75"/>
    </location>
</feature>
<evidence type="ECO:0000313" key="3">
    <source>
        <dbReference type="Proteomes" id="UP000277094"/>
    </source>
</evidence>
<protein>
    <submittedName>
        <fullName evidence="2">Low temperature requirement protein A</fullName>
    </submittedName>
</protein>
<feature type="transmembrane region" description="Helical" evidence="1">
    <location>
        <begin position="87"/>
        <end position="111"/>
    </location>
</feature>
<dbReference type="PANTHER" id="PTHR36840">
    <property type="entry name" value="BLL5714 PROTEIN"/>
    <property type="match status" value="1"/>
</dbReference>
<accession>A0A3N0DUX1</accession>
<feature type="transmembrane region" description="Helical" evidence="1">
    <location>
        <begin position="172"/>
        <end position="192"/>
    </location>
</feature>
<keyword evidence="1" id="KW-0812">Transmembrane</keyword>
<feature type="transmembrane region" description="Helical" evidence="1">
    <location>
        <begin position="310"/>
        <end position="330"/>
    </location>
</feature>
<feature type="transmembrane region" description="Helical" evidence="1">
    <location>
        <begin position="368"/>
        <end position="385"/>
    </location>
</feature>
<dbReference type="EMBL" id="RJSG01000002">
    <property type="protein sequence ID" value="RNL79429.1"/>
    <property type="molecule type" value="Genomic_DNA"/>
</dbReference>
<keyword evidence="3" id="KW-1185">Reference proteome</keyword>
<dbReference type="InterPro" id="IPR010640">
    <property type="entry name" value="Low_temperature_requirement_A"/>
</dbReference>
<dbReference type="Proteomes" id="UP000277094">
    <property type="component" value="Unassembled WGS sequence"/>
</dbReference>
<evidence type="ECO:0000256" key="1">
    <source>
        <dbReference type="SAM" id="Phobius"/>
    </source>
</evidence>
<keyword evidence="1" id="KW-1133">Transmembrane helix</keyword>
<name>A0A3N0DUX1_9ACTN</name>
<feature type="transmembrane region" description="Helical" evidence="1">
    <location>
        <begin position="117"/>
        <end position="136"/>
    </location>
</feature>
<evidence type="ECO:0000313" key="2">
    <source>
        <dbReference type="EMBL" id="RNL79429.1"/>
    </source>
</evidence>
<feature type="transmembrane region" description="Helical" evidence="1">
    <location>
        <begin position="284"/>
        <end position="304"/>
    </location>
</feature>
<feature type="transmembrane region" description="Helical" evidence="1">
    <location>
        <begin position="212"/>
        <end position="232"/>
    </location>
</feature>